<dbReference type="AlphaFoldDB" id="A0A0N0H2D4"/>
<name>A0A0N0H2D4_9ACTN</name>
<sequence>MATVIVTVGLAFIGYLATYLNGLRLAQRQARLTRVNQQLSDFYGPLFALMEANSRTYNTFSDKYARPDGRDPFRHDTPPTEQELAEWRTWASTVFIPNIQAMRDVVVTKADLLIEEEMPQALLQLCAHVSGYEITAARWAQGNYGEHLSLISFPGRELREYIRDRFAQLKSEQAQLLGQSGAANRNRWAGLLGR</sequence>
<dbReference type="Proteomes" id="UP000037982">
    <property type="component" value="Unassembled WGS sequence"/>
</dbReference>
<evidence type="ECO:0000313" key="2">
    <source>
        <dbReference type="Proteomes" id="UP000037982"/>
    </source>
</evidence>
<gene>
    <name evidence="1" type="ORF">ADL29_07880</name>
</gene>
<evidence type="ECO:0000313" key="1">
    <source>
        <dbReference type="EMBL" id="KPC65272.1"/>
    </source>
</evidence>
<organism evidence="1 2">
    <name type="scientific">Streptomyces chattanoogensis</name>
    <dbReference type="NCBI Taxonomy" id="66876"/>
    <lineage>
        <taxon>Bacteria</taxon>
        <taxon>Bacillati</taxon>
        <taxon>Actinomycetota</taxon>
        <taxon>Actinomycetes</taxon>
        <taxon>Kitasatosporales</taxon>
        <taxon>Streptomycetaceae</taxon>
        <taxon>Streptomyces</taxon>
    </lineage>
</organism>
<protein>
    <recommendedName>
        <fullName evidence="3">DUF4760 domain-containing protein</fullName>
    </recommendedName>
</protein>
<dbReference type="RefSeq" id="WP_053922991.1">
    <property type="nucleotide sequence ID" value="NZ_LGKG01000046.1"/>
</dbReference>
<dbReference type="EMBL" id="LGKG01000046">
    <property type="protein sequence ID" value="KPC65272.1"/>
    <property type="molecule type" value="Genomic_DNA"/>
</dbReference>
<reference evidence="2" key="1">
    <citation type="submission" date="2015-07" db="EMBL/GenBank/DDBJ databases">
        <authorList>
            <person name="Ju K.-S."/>
            <person name="Doroghazi J.R."/>
            <person name="Metcalf W.W."/>
        </authorList>
    </citation>
    <scope>NUCLEOTIDE SEQUENCE [LARGE SCALE GENOMIC DNA]</scope>
    <source>
        <strain evidence="2">NRRL ISP-5002</strain>
    </source>
</reference>
<accession>A0A0N0H2D4</accession>
<keyword evidence="2" id="KW-1185">Reference proteome</keyword>
<comment type="caution">
    <text evidence="1">The sequence shown here is derived from an EMBL/GenBank/DDBJ whole genome shotgun (WGS) entry which is preliminary data.</text>
</comment>
<evidence type="ECO:0008006" key="3">
    <source>
        <dbReference type="Google" id="ProtNLM"/>
    </source>
</evidence>
<dbReference type="PATRIC" id="fig|66876.3.peg.1725"/>
<proteinExistence type="predicted"/>